<dbReference type="PANTHER" id="PTHR24252">
    <property type="entry name" value="ACROSIN-RELATED"/>
    <property type="match status" value="1"/>
</dbReference>
<feature type="domain" description="Peptidase S1" evidence="2">
    <location>
        <begin position="30"/>
        <end position="90"/>
    </location>
</feature>
<dbReference type="Pfam" id="PF00089">
    <property type="entry name" value="Trypsin"/>
    <property type="match status" value="1"/>
</dbReference>
<dbReference type="InterPro" id="IPR043504">
    <property type="entry name" value="Peptidase_S1_PA_chymotrypsin"/>
</dbReference>
<reference evidence="3 4" key="1">
    <citation type="submission" date="2021-04" db="EMBL/GenBank/DDBJ databases">
        <authorList>
            <person name="De Guttry C."/>
            <person name="Zahm M."/>
            <person name="Klopp C."/>
            <person name="Cabau C."/>
            <person name="Louis A."/>
            <person name="Berthelot C."/>
            <person name="Parey E."/>
            <person name="Roest Crollius H."/>
            <person name="Montfort J."/>
            <person name="Robinson-Rechavi M."/>
            <person name="Bucao C."/>
            <person name="Bouchez O."/>
            <person name="Gislard M."/>
            <person name="Lluch J."/>
            <person name="Milhes M."/>
            <person name="Lampietro C."/>
            <person name="Lopez Roques C."/>
            <person name="Donnadieu C."/>
            <person name="Braasch I."/>
            <person name="Desvignes T."/>
            <person name="Postlethwait J."/>
            <person name="Bobe J."/>
            <person name="Wedekind C."/>
            <person name="Guiguen Y."/>
        </authorList>
    </citation>
    <scope>NUCLEOTIDE SEQUENCE [LARGE SCALE GENOMIC DNA]</scope>
    <source>
        <strain evidence="3">Cs_M1</strain>
        <tissue evidence="3">Blood</tissue>
    </source>
</reference>
<comment type="caution">
    <text evidence="3">The sequence shown here is derived from an EMBL/GenBank/DDBJ whole genome shotgun (WGS) entry which is preliminary data.</text>
</comment>
<dbReference type="InterPro" id="IPR001254">
    <property type="entry name" value="Trypsin_dom"/>
</dbReference>
<dbReference type="SUPFAM" id="SSF50494">
    <property type="entry name" value="Trypsin-like serine proteases"/>
    <property type="match status" value="1"/>
</dbReference>
<keyword evidence="4" id="KW-1185">Reference proteome</keyword>
<evidence type="ECO:0000313" key="3">
    <source>
        <dbReference type="EMBL" id="KAK6296637.1"/>
    </source>
</evidence>
<evidence type="ECO:0000256" key="1">
    <source>
        <dbReference type="ARBA" id="ARBA00023157"/>
    </source>
</evidence>
<proteinExistence type="predicted"/>
<dbReference type="EMBL" id="JAGTTL010000032">
    <property type="protein sequence ID" value="KAK6296637.1"/>
    <property type="molecule type" value="Genomic_DNA"/>
</dbReference>
<evidence type="ECO:0000313" key="4">
    <source>
        <dbReference type="Proteomes" id="UP001356427"/>
    </source>
</evidence>
<dbReference type="GO" id="GO:0004252">
    <property type="term" value="F:serine-type endopeptidase activity"/>
    <property type="evidence" value="ECO:0007669"/>
    <property type="project" value="InterPro"/>
</dbReference>
<dbReference type="PANTHER" id="PTHR24252:SF24">
    <property type="entry name" value="TRANSMEMBRANE PROTEASE SERINE 2-LIKE ISOFORM X1"/>
    <property type="match status" value="1"/>
</dbReference>
<dbReference type="Gene3D" id="2.40.10.10">
    <property type="entry name" value="Trypsin-like serine proteases"/>
    <property type="match status" value="1"/>
</dbReference>
<gene>
    <name evidence="3" type="ORF">J4Q44_G00327790</name>
</gene>
<organism evidence="3 4">
    <name type="scientific">Coregonus suidteri</name>
    <dbReference type="NCBI Taxonomy" id="861788"/>
    <lineage>
        <taxon>Eukaryota</taxon>
        <taxon>Metazoa</taxon>
        <taxon>Chordata</taxon>
        <taxon>Craniata</taxon>
        <taxon>Vertebrata</taxon>
        <taxon>Euteleostomi</taxon>
        <taxon>Actinopterygii</taxon>
        <taxon>Neopterygii</taxon>
        <taxon>Teleostei</taxon>
        <taxon>Protacanthopterygii</taxon>
        <taxon>Salmoniformes</taxon>
        <taxon>Salmonidae</taxon>
        <taxon>Coregoninae</taxon>
        <taxon>Coregonus</taxon>
    </lineage>
</organism>
<keyword evidence="1" id="KW-1015">Disulfide bond</keyword>
<dbReference type="GO" id="GO:0006508">
    <property type="term" value="P:proteolysis"/>
    <property type="evidence" value="ECO:0007669"/>
    <property type="project" value="InterPro"/>
</dbReference>
<sequence length="116" mass="13171">MFTQCRSGLHCSQDILDFRIWQHSFWWSCSSSLMEAEVSLIDRTICNSSSVYNRKITHDMICPRRLDGGVDSCQGDSGCLLVTEKDSVWWLVGTQAGEKAVPRGTNQVSMKYEDEN</sequence>
<protein>
    <recommendedName>
        <fullName evidence="2">Peptidase S1 domain-containing protein</fullName>
    </recommendedName>
</protein>
<dbReference type="InterPro" id="IPR009003">
    <property type="entry name" value="Peptidase_S1_PA"/>
</dbReference>
<name>A0AAN8KSL8_9TELE</name>
<dbReference type="Proteomes" id="UP001356427">
    <property type="component" value="Unassembled WGS sequence"/>
</dbReference>
<evidence type="ECO:0000259" key="2">
    <source>
        <dbReference type="Pfam" id="PF00089"/>
    </source>
</evidence>
<dbReference type="AlphaFoldDB" id="A0AAN8KSL8"/>
<accession>A0AAN8KSL8</accession>